<sequence>MDTTRPAAPARANDRATTWASWLMLLLPATALTTNFGVHLALLLVLLSLGLLVRRGLADFHRTHARALRYLFIGFGGFVLVTLLRMLWFGHSIKVMDGPSRLLFALACIGFVGILRPNIRLFWIGMCIGTIVAAVQGGWQFLVLHEERVTGITHHAITYGDLAVAMGVMSFCALSEFRGTRLAWLPPLALLCGMLAATFSGSRGAWLAFLLVLWPMLKYGSRMHGNTMRWVVGLVLLACAAGYLVPQTGIAQRVADAVSDVERYYSVHDASTNVGTRLELWQAAGMMIAEHPWLGVGRENFQPTMRALHQEGRLQDTMALTYSSAHNDVLHTLATGGLLDLVFLLLAYAGPFAFFSRMLHHGPQAAAAPALAGMLLVILFVAFGLTDVMFWLMRTQAFYATMVCVLAGFCLAAQAAPSAFSGSHAPRT</sequence>
<evidence type="ECO:0000256" key="3">
    <source>
        <dbReference type="ARBA" id="ARBA00022989"/>
    </source>
</evidence>
<evidence type="ECO:0000256" key="2">
    <source>
        <dbReference type="ARBA" id="ARBA00022692"/>
    </source>
</evidence>
<keyword evidence="2 5" id="KW-0812">Transmembrane</keyword>
<evidence type="ECO:0000256" key="4">
    <source>
        <dbReference type="ARBA" id="ARBA00023136"/>
    </source>
</evidence>
<feature type="transmembrane region" description="Helical" evidence="5">
    <location>
        <begin position="122"/>
        <end position="144"/>
    </location>
</feature>
<evidence type="ECO:0000259" key="6">
    <source>
        <dbReference type="Pfam" id="PF04932"/>
    </source>
</evidence>
<protein>
    <submittedName>
        <fullName evidence="7">O-antigen ligase family protein</fullName>
    </submittedName>
</protein>
<dbReference type="PANTHER" id="PTHR37422">
    <property type="entry name" value="TEICHURONIC ACID BIOSYNTHESIS PROTEIN TUAE"/>
    <property type="match status" value="1"/>
</dbReference>
<proteinExistence type="predicted"/>
<feature type="domain" description="O-antigen ligase-related" evidence="6">
    <location>
        <begin position="189"/>
        <end position="344"/>
    </location>
</feature>
<feature type="transmembrane region" description="Helical" evidence="5">
    <location>
        <begin position="68"/>
        <end position="88"/>
    </location>
</feature>
<feature type="transmembrane region" description="Helical" evidence="5">
    <location>
        <begin position="188"/>
        <end position="215"/>
    </location>
</feature>
<feature type="transmembrane region" description="Helical" evidence="5">
    <location>
        <begin position="333"/>
        <end position="354"/>
    </location>
</feature>
<evidence type="ECO:0000313" key="8">
    <source>
        <dbReference type="Proteomes" id="UP001596101"/>
    </source>
</evidence>
<feature type="transmembrane region" description="Helical" evidence="5">
    <location>
        <begin position="397"/>
        <end position="416"/>
    </location>
</feature>
<keyword evidence="7" id="KW-0436">Ligase</keyword>
<dbReference type="Pfam" id="PF04932">
    <property type="entry name" value="Wzy_C"/>
    <property type="match status" value="1"/>
</dbReference>
<dbReference type="InterPro" id="IPR007016">
    <property type="entry name" value="O-antigen_ligase-rel_domated"/>
</dbReference>
<dbReference type="EMBL" id="JBHSMR010000013">
    <property type="protein sequence ID" value="MFC5480054.1"/>
    <property type="molecule type" value="Genomic_DNA"/>
</dbReference>
<comment type="subcellular location">
    <subcellularLocation>
        <location evidence="1">Membrane</location>
        <topology evidence="1">Multi-pass membrane protein</topology>
    </subcellularLocation>
</comment>
<evidence type="ECO:0000256" key="1">
    <source>
        <dbReference type="ARBA" id="ARBA00004141"/>
    </source>
</evidence>
<evidence type="ECO:0000313" key="7">
    <source>
        <dbReference type="EMBL" id="MFC5480054.1"/>
    </source>
</evidence>
<dbReference type="InterPro" id="IPR051533">
    <property type="entry name" value="WaaL-like"/>
</dbReference>
<feature type="transmembrane region" description="Helical" evidence="5">
    <location>
        <begin position="156"/>
        <end position="176"/>
    </location>
</feature>
<keyword evidence="4 5" id="KW-0472">Membrane</keyword>
<dbReference type="GO" id="GO:0016874">
    <property type="term" value="F:ligase activity"/>
    <property type="evidence" value="ECO:0007669"/>
    <property type="project" value="UniProtKB-KW"/>
</dbReference>
<keyword evidence="8" id="KW-1185">Reference proteome</keyword>
<comment type="caution">
    <text evidence="7">The sequence shown here is derived from an EMBL/GenBank/DDBJ whole genome shotgun (WGS) entry which is preliminary data.</text>
</comment>
<dbReference type="Proteomes" id="UP001596101">
    <property type="component" value="Unassembled WGS sequence"/>
</dbReference>
<organism evidence="7 8">
    <name type="scientific">Massilia suwonensis</name>
    <dbReference type="NCBI Taxonomy" id="648895"/>
    <lineage>
        <taxon>Bacteria</taxon>
        <taxon>Pseudomonadati</taxon>
        <taxon>Pseudomonadota</taxon>
        <taxon>Betaproteobacteria</taxon>
        <taxon>Burkholderiales</taxon>
        <taxon>Oxalobacteraceae</taxon>
        <taxon>Telluria group</taxon>
        <taxon>Massilia</taxon>
    </lineage>
</organism>
<dbReference type="PANTHER" id="PTHR37422:SF23">
    <property type="entry name" value="TEICHURONIC ACID BIOSYNTHESIS PROTEIN TUAE"/>
    <property type="match status" value="1"/>
</dbReference>
<gene>
    <name evidence="7" type="ORF">ACFPQ5_17790</name>
</gene>
<feature type="transmembrane region" description="Helical" evidence="5">
    <location>
        <begin position="227"/>
        <end position="245"/>
    </location>
</feature>
<feature type="transmembrane region" description="Helical" evidence="5">
    <location>
        <begin position="366"/>
        <end position="385"/>
    </location>
</feature>
<keyword evidence="3 5" id="KW-1133">Transmembrane helix</keyword>
<feature type="transmembrane region" description="Helical" evidence="5">
    <location>
        <begin position="100"/>
        <end position="115"/>
    </location>
</feature>
<accession>A0ABW0MQA0</accession>
<evidence type="ECO:0000256" key="5">
    <source>
        <dbReference type="SAM" id="Phobius"/>
    </source>
</evidence>
<dbReference type="RefSeq" id="WP_379758681.1">
    <property type="nucleotide sequence ID" value="NZ_JBHSMR010000013.1"/>
</dbReference>
<feature type="transmembrane region" description="Helical" evidence="5">
    <location>
        <begin position="20"/>
        <end position="47"/>
    </location>
</feature>
<name>A0ABW0MQA0_9BURK</name>
<reference evidence="8" key="1">
    <citation type="journal article" date="2019" name="Int. J. Syst. Evol. Microbiol.">
        <title>The Global Catalogue of Microorganisms (GCM) 10K type strain sequencing project: providing services to taxonomists for standard genome sequencing and annotation.</title>
        <authorList>
            <consortium name="The Broad Institute Genomics Platform"/>
            <consortium name="The Broad Institute Genome Sequencing Center for Infectious Disease"/>
            <person name="Wu L."/>
            <person name="Ma J."/>
        </authorList>
    </citation>
    <scope>NUCLEOTIDE SEQUENCE [LARGE SCALE GENOMIC DNA]</scope>
    <source>
        <strain evidence="8">CCUG 43111</strain>
    </source>
</reference>